<organism evidence="1 2">
    <name type="scientific">Salipiger marinus</name>
    <dbReference type="NCBI Taxonomy" id="555512"/>
    <lineage>
        <taxon>Bacteria</taxon>
        <taxon>Pseudomonadati</taxon>
        <taxon>Pseudomonadota</taxon>
        <taxon>Alphaproteobacteria</taxon>
        <taxon>Rhodobacterales</taxon>
        <taxon>Roseobacteraceae</taxon>
        <taxon>Salipiger</taxon>
    </lineage>
</organism>
<dbReference type="Proteomes" id="UP000199093">
    <property type="component" value="Unassembled WGS sequence"/>
</dbReference>
<dbReference type="EMBL" id="FNEJ01000006">
    <property type="protein sequence ID" value="SDI54101.1"/>
    <property type="molecule type" value="Genomic_DNA"/>
</dbReference>
<sequence>MSQQLLLRFDAFDQTRFDDDAETRAAAGLTLLQLWTAEGATRWALFSVNDAAKARNWLSEAGALGHGPAESHFLRTA</sequence>
<name>A0A1G8LEL3_9RHOB</name>
<evidence type="ECO:0000313" key="2">
    <source>
        <dbReference type="Proteomes" id="UP000199093"/>
    </source>
</evidence>
<reference evidence="2" key="1">
    <citation type="submission" date="2016-10" db="EMBL/GenBank/DDBJ databases">
        <authorList>
            <person name="Varghese N."/>
            <person name="Submissions S."/>
        </authorList>
    </citation>
    <scope>NUCLEOTIDE SEQUENCE [LARGE SCALE GENOMIC DNA]</scope>
    <source>
        <strain evidence="2">DSM 26424</strain>
    </source>
</reference>
<proteinExistence type="predicted"/>
<evidence type="ECO:0000313" key="1">
    <source>
        <dbReference type="EMBL" id="SDI54101.1"/>
    </source>
</evidence>
<dbReference type="STRING" id="555512.SAMN04487993_1006116"/>
<gene>
    <name evidence="1" type="ORF">SAMN04487993_1006116</name>
</gene>
<dbReference type="OrthoDB" id="7726846at2"/>
<protein>
    <submittedName>
        <fullName evidence="1">Uncharacterized protein</fullName>
    </submittedName>
</protein>
<keyword evidence="2" id="KW-1185">Reference proteome</keyword>
<dbReference type="RefSeq" id="WP_089845860.1">
    <property type="nucleotide sequence ID" value="NZ_FNEJ01000006.1"/>
</dbReference>
<accession>A0A1G8LEL3</accession>
<dbReference type="AlphaFoldDB" id="A0A1G8LEL3"/>